<comment type="catalytic activity">
    <reaction evidence="8">
        <text>L-seryl-[protein] + ATP = O-phospho-L-seryl-[protein] + ADP + H(+)</text>
        <dbReference type="Rhea" id="RHEA:17989"/>
        <dbReference type="Rhea" id="RHEA-COMP:9863"/>
        <dbReference type="Rhea" id="RHEA-COMP:11604"/>
        <dbReference type="ChEBI" id="CHEBI:15378"/>
        <dbReference type="ChEBI" id="CHEBI:29999"/>
        <dbReference type="ChEBI" id="CHEBI:30616"/>
        <dbReference type="ChEBI" id="CHEBI:83421"/>
        <dbReference type="ChEBI" id="CHEBI:456216"/>
        <dbReference type="EC" id="2.7.11.1"/>
    </reaction>
</comment>
<dbReference type="GO" id="GO:0005524">
    <property type="term" value="F:ATP binding"/>
    <property type="evidence" value="ECO:0007669"/>
    <property type="project" value="UniProtKB-KW"/>
</dbReference>
<dbReference type="PROSITE" id="PS50011">
    <property type="entry name" value="PROTEIN_KINASE_DOM"/>
    <property type="match status" value="1"/>
</dbReference>
<evidence type="ECO:0000313" key="11">
    <source>
        <dbReference type="EnsemblMetazoa" id="CapteP191807"/>
    </source>
</evidence>
<dbReference type="Gene3D" id="3.30.200.20">
    <property type="entry name" value="Phosphorylase Kinase, domain 1"/>
    <property type="match status" value="1"/>
</dbReference>
<dbReference type="GO" id="GO:0005737">
    <property type="term" value="C:cytoplasm"/>
    <property type="evidence" value="ECO:0007669"/>
    <property type="project" value="UniProtKB-ARBA"/>
</dbReference>
<evidence type="ECO:0000256" key="4">
    <source>
        <dbReference type="ARBA" id="ARBA00022741"/>
    </source>
</evidence>
<dbReference type="GO" id="GO:0007224">
    <property type="term" value="P:smoothened signaling pathway"/>
    <property type="evidence" value="ECO:0007669"/>
    <property type="project" value="TreeGrafter"/>
</dbReference>
<feature type="domain" description="Protein kinase" evidence="9">
    <location>
        <begin position="88"/>
        <end position="112"/>
    </location>
</feature>
<dbReference type="PANTHER" id="PTHR22983">
    <property type="entry name" value="PROTEIN KINASE RELATED"/>
    <property type="match status" value="1"/>
</dbReference>
<evidence type="ECO:0000256" key="5">
    <source>
        <dbReference type="ARBA" id="ARBA00022777"/>
    </source>
</evidence>
<dbReference type="InterPro" id="IPR000719">
    <property type="entry name" value="Prot_kinase_dom"/>
</dbReference>
<evidence type="ECO:0000313" key="10">
    <source>
        <dbReference type="EMBL" id="ELT98762.1"/>
    </source>
</evidence>
<keyword evidence="6" id="KW-0067">ATP-binding</keyword>
<organism evidence="10">
    <name type="scientific">Capitella teleta</name>
    <name type="common">Polychaete worm</name>
    <dbReference type="NCBI Taxonomy" id="283909"/>
    <lineage>
        <taxon>Eukaryota</taxon>
        <taxon>Metazoa</taxon>
        <taxon>Spiralia</taxon>
        <taxon>Lophotrochozoa</taxon>
        <taxon>Annelida</taxon>
        <taxon>Polychaeta</taxon>
        <taxon>Sedentaria</taxon>
        <taxon>Scolecida</taxon>
        <taxon>Capitellidae</taxon>
        <taxon>Capitella</taxon>
    </lineage>
</organism>
<keyword evidence="5" id="KW-0418">Kinase</keyword>
<accession>R7TYR2</accession>
<comment type="catalytic activity">
    <reaction evidence="7">
        <text>L-threonyl-[protein] + ATP = O-phospho-L-threonyl-[protein] + ADP + H(+)</text>
        <dbReference type="Rhea" id="RHEA:46608"/>
        <dbReference type="Rhea" id="RHEA-COMP:11060"/>
        <dbReference type="Rhea" id="RHEA-COMP:11605"/>
        <dbReference type="ChEBI" id="CHEBI:15378"/>
        <dbReference type="ChEBI" id="CHEBI:30013"/>
        <dbReference type="ChEBI" id="CHEBI:30616"/>
        <dbReference type="ChEBI" id="CHEBI:61977"/>
        <dbReference type="ChEBI" id="CHEBI:456216"/>
        <dbReference type="EC" id="2.7.11.1"/>
    </reaction>
</comment>
<evidence type="ECO:0000259" key="9">
    <source>
        <dbReference type="PROSITE" id="PS50011"/>
    </source>
</evidence>
<dbReference type="EC" id="2.7.11.1" evidence="1"/>
<dbReference type="GO" id="GO:0004674">
    <property type="term" value="F:protein serine/threonine kinase activity"/>
    <property type="evidence" value="ECO:0007669"/>
    <property type="project" value="UniProtKB-KW"/>
</dbReference>
<dbReference type="Proteomes" id="UP000014760">
    <property type="component" value="Unassembled WGS sequence"/>
</dbReference>
<keyword evidence="2" id="KW-0723">Serine/threonine-protein kinase</keyword>
<evidence type="ECO:0000256" key="3">
    <source>
        <dbReference type="ARBA" id="ARBA00022679"/>
    </source>
</evidence>
<name>R7TYR2_CAPTE</name>
<dbReference type="STRING" id="283909.R7TYR2"/>
<evidence type="ECO:0000256" key="1">
    <source>
        <dbReference type="ARBA" id="ARBA00012513"/>
    </source>
</evidence>
<dbReference type="InterPro" id="IPR011009">
    <property type="entry name" value="Kinase-like_dom_sf"/>
</dbReference>
<evidence type="ECO:0000256" key="7">
    <source>
        <dbReference type="ARBA" id="ARBA00047899"/>
    </source>
</evidence>
<evidence type="ECO:0000256" key="2">
    <source>
        <dbReference type="ARBA" id="ARBA00022527"/>
    </source>
</evidence>
<dbReference type="EMBL" id="KB307554">
    <property type="protein sequence ID" value="ELT98762.1"/>
    <property type="molecule type" value="Genomic_DNA"/>
</dbReference>
<proteinExistence type="predicted"/>
<evidence type="ECO:0000256" key="6">
    <source>
        <dbReference type="ARBA" id="ARBA00022840"/>
    </source>
</evidence>
<feature type="non-terminal residue" evidence="10">
    <location>
        <position position="112"/>
    </location>
</feature>
<keyword evidence="12" id="KW-1185">Reference proteome</keyword>
<dbReference type="EnsemblMetazoa" id="CapteT191807">
    <property type="protein sequence ID" value="CapteP191807"/>
    <property type="gene ID" value="CapteG191807"/>
</dbReference>
<dbReference type="PANTHER" id="PTHR22983:SF6">
    <property type="entry name" value="SERINE_THREONINE-PROTEIN KINASE 36"/>
    <property type="match status" value="1"/>
</dbReference>
<evidence type="ECO:0000256" key="8">
    <source>
        <dbReference type="ARBA" id="ARBA00048679"/>
    </source>
</evidence>
<dbReference type="HOGENOM" id="CLU_2151991_0_0_1"/>
<keyword evidence="4" id="KW-0547">Nucleotide-binding</keyword>
<keyword evidence="3" id="KW-0808">Transferase</keyword>
<protein>
    <recommendedName>
        <fullName evidence="1">non-specific serine/threonine protein kinase</fullName>
        <ecNumber evidence="1">2.7.11.1</ecNumber>
    </recommendedName>
</protein>
<dbReference type="SUPFAM" id="SSF56112">
    <property type="entry name" value="Protein kinase-like (PK-like)"/>
    <property type="match status" value="1"/>
</dbReference>
<reference evidence="12" key="1">
    <citation type="submission" date="2012-12" db="EMBL/GenBank/DDBJ databases">
        <authorList>
            <person name="Hellsten U."/>
            <person name="Grimwood J."/>
            <person name="Chapman J.A."/>
            <person name="Shapiro H."/>
            <person name="Aerts A."/>
            <person name="Otillar R.P."/>
            <person name="Terry A.Y."/>
            <person name="Boore J.L."/>
            <person name="Simakov O."/>
            <person name="Marletaz F."/>
            <person name="Cho S.-J."/>
            <person name="Edsinger-Gonzales E."/>
            <person name="Havlak P."/>
            <person name="Kuo D.-H."/>
            <person name="Larsson T."/>
            <person name="Lv J."/>
            <person name="Arendt D."/>
            <person name="Savage R."/>
            <person name="Osoegawa K."/>
            <person name="de Jong P."/>
            <person name="Lindberg D.R."/>
            <person name="Seaver E.C."/>
            <person name="Weisblat D.A."/>
            <person name="Putnam N.H."/>
            <person name="Grigoriev I.V."/>
            <person name="Rokhsar D.S."/>
        </authorList>
    </citation>
    <scope>NUCLEOTIDE SEQUENCE</scope>
    <source>
        <strain evidence="12">I ESC-2004</strain>
    </source>
</reference>
<dbReference type="AlphaFoldDB" id="R7TYR2"/>
<dbReference type="EMBL" id="AMQN01001987">
    <property type="status" value="NOT_ANNOTATED_CDS"/>
    <property type="molecule type" value="Genomic_DNA"/>
</dbReference>
<evidence type="ECO:0000313" key="12">
    <source>
        <dbReference type="Proteomes" id="UP000014760"/>
    </source>
</evidence>
<sequence>MLSLARRIRTISQESVIPRGIDDFQKETSIHRQFRSLRLIFKRYDCEISACSPFRAGSNPNKYLLGRIFLSENGIRLASFESAIMENYHVLELIGEGSFGRVYKGRKKFSGQ</sequence>
<gene>
    <name evidence="10" type="ORF">CAPTEDRAFT_191807</name>
</gene>
<reference evidence="11" key="3">
    <citation type="submission" date="2015-06" db="UniProtKB">
        <authorList>
            <consortium name="EnsemblMetazoa"/>
        </authorList>
    </citation>
    <scope>IDENTIFICATION</scope>
</reference>
<reference evidence="10 12" key="2">
    <citation type="journal article" date="2013" name="Nature">
        <title>Insights into bilaterian evolution from three spiralian genomes.</title>
        <authorList>
            <person name="Simakov O."/>
            <person name="Marletaz F."/>
            <person name="Cho S.J."/>
            <person name="Edsinger-Gonzales E."/>
            <person name="Havlak P."/>
            <person name="Hellsten U."/>
            <person name="Kuo D.H."/>
            <person name="Larsson T."/>
            <person name="Lv J."/>
            <person name="Arendt D."/>
            <person name="Savage R."/>
            <person name="Osoegawa K."/>
            <person name="de Jong P."/>
            <person name="Grimwood J."/>
            <person name="Chapman J.A."/>
            <person name="Shapiro H."/>
            <person name="Aerts A."/>
            <person name="Otillar R.P."/>
            <person name="Terry A.Y."/>
            <person name="Boore J.L."/>
            <person name="Grigoriev I.V."/>
            <person name="Lindberg D.R."/>
            <person name="Seaver E.C."/>
            <person name="Weisblat D.A."/>
            <person name="Putnam N.H."/>
            <person name="Rokhsar D.S."/>
        </authorList>
    </citation>
    <scope>NUCLEOTIDE SEQUENCE</scope>
    <source>
        <strain evidence="10 12">I ESC-2004</strain>
    </source>
</reference>
<dbReference type="OrthoDB" id="266718at2759"/>